<dbReference type="EMBL" id="AUZX01005089">
    <property type="protein sequence ID" value="EQD69092.1"/>
    <property type="molecule type" value="Genomic_DNA"/>
</dbReference>
<evidence type="ECO:0000313" key="1">
    <source>
        <dbReference type="EMBL" id="EQD69092.1"/>
    </source>
</evidence>
<reference evidence="1" key="2">
    <citation type="journal article" date="2014" name="ISME J.">
        <title>Microbial stratification in low pH oxic and suboxic macroscopic growths along an acid mine drainage.</title>
        <authorList>
            <person name="Mendez-Garcia C."/>
            <person name="Mesa V."/>
            <person name="Sprenger R.R."/>
            <person name="Richter M."/>
            <person name="Diez M.S."/>
            <person name="Solano J."/>
            <person name="Bargiela R."/>
            <person name="Golyshina O.V."/>
            <person name="Manteca A."/>
            <person name="Ramos J.L."/>
            <person name="Gallego J.R."/>
            <person name="Llorente I."/>
            <person name="Martins Dos Santos V.A."/>
            <person name="Jensen O.N."/>
            <person name="Pelaez A.I."/>
            <person name="Sanchez J."/>
            <person name="Ferrer M."/>
        </authorList>
    </citation>
    <scope>NUCLEOTIDE SEQUENCE</scope>
</reference>
<name>T1BHH5_9ZZZZ</name>
<protein>
    <submittedName>
        <fullName evidence="1">Uncharacterized protein</fullName>
    </submittedName>
</protein>
<accession>T1BHH5</accession>
<sequence length="90" mass="9699">TILKCPALIWRDGASKDAVKLKVEASCDLKIVAIMPGRAGTRTEGRAGSLACESECGKLRVDVTVKNETMRDAVDADPQSWIGRIVPVLF</sequence>
<organism evidence="1">
    <name type="scientific">mine drainage metagenome</name>
    <dbReference type="NCBI Taxonomy" id="410659"/>
    <lineage>
        <taxon>unclassified sequences</taxon>
        <taxon>metagenomes</taxon>
        <taxon>ecological metagenomes</taxon>
    </lineage>
</organism>
<gene>
    <name evidence="1" type="ORF">B1A_07037</name>
</gene>
<feature type="non-terminal residue" evidence="1">
    <location>
        <position position="90"/>
    </location>
</feature>
<comment type="caution">
    <text evidence="1">The sequence shown here is derived from an EMBL/GenBank/DDBJ whole genome shotgun (WGS) entry which is preliminary data.</text>
</comment>
<dbReference type="AlphaFoldDB" id="T1BHH5"/>
<reference evidence="1" key="1">
    <citation type="submission" date="2013-08" db="EMBL/GenBank/DDBJ databases">
        <authorList>
            <person name="Mendez C."/>
            <person name="Richter M."/>
            <person name="Ferrer M."/>
            <person name="Sanchez J."/>
        </authorList>
    </citation>
    <scope>NUCLEOTIDE SEQUENCE</scope>
</reference>
<feature type="non-terminal residue" evidence="1">
    <location>
        <position position="1"/>
    </location>
</feature>
<proteinExistence type="predicted"/>